<protein>
    <submittedName>
        <fullName evidence="2">GNAT family N-acetyltransferase</fullName>
    </submittedName>
</protein>
<dbReference type="Gene3D" id="3.40.630.30">
    <property type="match status" value="1"/>
</dbReference>
<dbReference type="InterPro" id="IPR016181">
    <property type="entry name" value="Acyl_CoA_acyltransferase"/>
</dbReference>
<name>A0AB36IJH7_CORGT</name>
<dbReference type="GO" id="GO:0016747">
    <property type="term" value="F:acyltransferase activity, transferring groups other than amino-acyl groups"/>
    <property type="evidence" value="ECO:0007669"/>
    <property type="project" value="InterPro"/>
</dbReference>
<evidence type="ECO:0000313" key="3">
    <source>
        <dbReference type="Proteomes" id="UP000186091"/>
    </source>
</evidence>
<proteinExistence type="predicted"/>
<gene>
    <name evidence="2" type="ORF">AUP69_03990</name>
</gene>
<dbReference type="Proteomes" id="UP000186091">
    <property type="component" value="Unassembled WGS sequence"/>
</dbReference>
<feature type="domain" description="N-acetyltransferase" evidence="1">
    <location>
        <begin position="5"/>
        <end position="161"/>
    </location>
</feature>
<dbReference type="SUPFAM" id="SSF55729">
    <property type="entry name" value="Acyl-CoA N-acyltransferases (Nat)"/>
    <property type="match status" value="1"/>
</dbReference>
<evidence type="ECO:0000313" key="2">
    <source>
        <dbReference type="EMBL" id="OKX83494.1"/>
    </source>
</evidence>
<evidence type="ECO:0000259" key="1">
    <source>
        <dbReference type="PROSITE" id="PS51186"/>
    </source>
</evidence>
<accession>A0AB36IJH7</accession>
<dbReference type="AlphaFoldDB" id="A0AB36IJH7"/>
<dbReference type="PROSITE" id="PS51186">
    <property type="entry name" value="GNAT"/>
    <property type="match status" value="1"/>
</dbReference>
<dbReference type="EMBL" id="LOQT01000012">
    <property type="protein sequence ID" value="OKX83494.1"/>
    <property type="molecule type" value="Genomic_DNA"/>
</dbReference>
<dbReference type="Pfam" id="PF13673">
    <property type="entry name" value="Acetyltransf_10"/>
    <property type="match status" value="1"/>
</dbReference>
<reference evidence="2 3" key="1">
    <citation type="submission" date="2015-12" db="EMBL/GenBank/DDBJ databases">
        <title>Genome sequence of Corynebacterium AS 1.542.</title>
        <authorList>
            <person name="Yang J."/>
            <person name="Yang S."/>
        </authorList>
    </citation>
    <scope>NUCLEOTIDE SEQUENCE [LARGE SCALE GENOMIC DNA]</scope>
    <source>
        <strain evidence="2 3">AS 1.542</strain>
    </source>
</reference>
<dbReference type="CDD" id="cd04301">
    <property type="entry name" value="NAT_SF"/>
    <property type="match status" value="1"/>
</dbReference>
<dbReference type="InterPro" id="IPR000182">
    <property type="entry name" value="GNAT_dom"/>
</dbReference>
<sequence>MSSFTQIREATDQDLDGIVRLVIHEEMFAPDQADMVTDVLGDKIFDEDVIFIVAAPSVQDEILGFIFAEPRATADRVWEIVMLVVHSDHAHQGIEVELLQRIETELTDIDQRLIVIDASSNSEFDQIRTLYESEGYDCEGRVRDYWEDGDDLLAYRKHLFQ</sequence>
<organism evidence="2 3">
    <name type="scientific">Corynebacterium glutamicum</name>
    <name type="common">Brevibacterium saccharolyticum</name>
    <dbReference type="NCBI Taxonomy" id="1718"/>
    <lineage>
        <taxon>Bacteria</taxon>
        <taxon>Bacillati</taxon>
        <taxon>Actinomycetota</taxon>
        <taxon>Actinomycetes</taxon>
        <taxon>Mycobacteriales</taxon>
        <taxon>Corynebacteriaceae</taxon>
        <taxon>Corynebacterium</taxon>
    </lineage>
</organism>
<dbReference type="RefSeq" id="WP_003853591.1">
    <property type="nucleotide sequence ID" value="NZ_JAAOYN010000001.1"/>
</dbReference>
<comment type="caution">
    <text evidence="2">The sequence shown here is derived from an EMBL/GenBank/DDBJ whole genome shotgun (WGS) entry which is preliminary data.</text>
</comment>